<gene>
    <name evidence="2" type="ORF">Pdw03_8890</name>
</gene>
<dbReference type="VEuPathDB" id="FungiDB:PDIP_60670"/>
<dbReference type="GeneID" id="90953145"/>
<evidence type="ECO:0000313" key="2">
    <source>
        <dbReference type="EMBL" id="QQK44989.1"/>
    </source>
</evidence>
<dbReference type="AlphaFoldDB" id="A0A7T7BM93"/>
<feature type="region of interest" description="Disordered" evidence="1">
    <location>
        <begin position="316"/>
        <end position="337"/>
    </location>
</feature>
<dbReference type="GO" id="GO:0016740">
    <property type="term" value="F:transferase activity"/>
    <property type="evidence" value="ECO:0007669"/>
    <property type="project" value="UniProtKB-KW"/>
</dbReference>
<reference evidence="2 3" key="1">
    <citation type="submission" date="2020-08" db="EMBL/GenBank/DDBJ databases">
        <title>The completed genome sequence of the pathogenic ascomycete fungus Penicillium digitatum.</title>
        <authorList>
            <person name="Wang M."/>
        </authorList>
    </citation>
    <scope>NUCLEOTIDE SEQUENCE [LARGE SCALE GENOMIC DNA]</scope>
    <source>
        <strain evidence="2 3">PdW03</strain>
    </source>
</reference>
<sequence>MIVEKRSDWLTSWETMQKWCKRAKMPEANDVKNQFLDAISVMSPNFHETWVLRLQDKGDIEFTELLNRYKAHWKITYGKQASQRGISKAVFATWQGHEEVKPNETKQEETPLGDRACPCGRGFKKHQPWKCWEIFEDIRPKNYKPVASARQKWEKAMKANPTWKALVEKERTEMSQSKKPTEQANVTLGGEAFGFFTTPAIPTKISEIPTEKRWVVDTGAQVHVCNDRRLFVTFEDAQSVVKGFQYPKLSPENLILATKKSAQEPRSEGSIHTWHRRLGHVGTERIEKLAEMTEGITIESNPGKKKQMPLCVHTHKEERVSNGRQKIHSTSEKLVKD</sequence>
<keyword evidence="2" id="KW-0808">Transferase</keyword>
<dbReference type="RefSeq" id="XP_065957172.1">
    <property type="nucleotide sequence ID" value="XM_066102089.1"/>
</dbReference>
<dbReference type="VEuPathDB" id="FungiDB:PDIP_69620"/>
<dbReference type="Proteomes" id="UP000595662">
    <property type="component" value="Chromosome 3"/>
</dbReference>
<evidence type="ECO:0000313" key="3">
    <source>
        <dbReference type="Proteomes" id="UP000595662"/>
    </source>
</evidence>
<organism evidence="2 3">
    <name type="scientific">Penicillium digitatum</name>
    <name type="common">Green mold</name>
    <dbReference type="NCBI Taxonomy" id="36651"/>
    <lineage>
        <taxon>Eukaryota</taxon>
        <taxon>Fungi</taxon>
        <taxon>Dikarya</taxon>
        <taxon>Ascomycota</taxon>
        <taxon>Pezizomycotina</taxon>
        <taxon>Eurotiomycetes</taxon>
        <taxon>Eurotiomycetidae</taxon>
        <taxon>Eurotiales</taxon>
        <taxon>Aspergillaceae</taxon>
        <taxon>Penicillium</taxon>
    </lineage>
</organism>
<name>A0A7T7BM93_PENDI</name>
<accession>A0A7T7BM93</accession>
<protein>
    <submittedName>
        <fullName evidence="2">Polynucleotidyl transferase, ribonuclease H fold</fullName>
    </submittedName>
</protein>
<evidence type="ECO:0000256" key="1">
    <source>
        <dbReference type="SAM" id="MobiDB-lite"/>
    </source>
</evidence>
<proteinExistence type="predicted"/>
<dbReference type="EMBL" id="CP060776">
    <property type="protein sequence ID" value="QQK44989.1"/>
    <property type="molecule type" value="Genomic_DNA"/>
</dbReference>